<evidence type="ECO:0000313" key="1">
    <source>
        <dbReference type="EMBL" id="KKR41063.1"/>
    </source>
</evidence>
<accession>A0A0G0QLP9</accession>
<sequence>MPEFKTVISIIAVLLTFIGYIPYVRDTLSGKTTPHVYTWFIWGLVTAIAYGLQVSGGAGVGSWVTLVVVIICFFIFILSLRNGKKDITGSDTLFFILSFVALFLWLIAKQPILSVVLVSAIDMLGFVPTIRKSWNKPFSETLFSYELNTFRHGLSLLALQQYSIVTWLYPLTWTAANGLFSFMLVVRRKQHLN</sequence>
<proteinExistence type="predicted"/>
<protein>
    <submittedName>
        <fullName evidence="1">Uncharacterized protein</fullName>
    </submittedName>
</protein>
<dbReference type="AlphaFoldDB" id="A0A0G0QLP9"/>
<name>A0A0G0QLP9_9BACT</name>
<organism evidence="1 2">
    <name type="scientific">Candidatus Daviesbacteria bacterium GW2011_GWC2_40_12</name>
    <dbReference type="NCBI Taxonomy" id="1618431"/>
    <lineage>
        <taxon>Bacteria</taxon>
        <taxon>Candidatus Daviesiibacteriota</taxon>
    </lineage>
</organism>
<gene>
    <name evidence="1" type="ORF">UT77_C0016G0017</name>
</gene>
<dbReference type="Proteomes" id="UP000034881">
    <property type="component" value="Unassembled WGS sequence"/>
</dbReference>
<comment type="caution">
    <text evidence="1">The sequence shown here is derived from an EMBL/GenBank/DDBJ whole genome shotgun (WGS) entry which is preliminary data.</text>
</comment>
<dbReference type="EMBL" id="LBYB01000016">
    <property type="protein sequence ID" value="KKR41063.1"/>
    <property type="molecule type" value="Genomic_DNA"/>
</dbReference>
<evidence type="ECO:0000313" key="2">
    <source>
        <dbReference type="Proteomes" id="UP000034881"/>
    </source>
</evidence>
<reference evidence="1 2" key="1">
    <citation type="journal article" date="2015" name="Nature">
        <title>rRNA introns, odd ribosomes, and small enigmatic genomes across a large radiation of phyla.</title>
        <authorList>
            <person name="Brown C.T."/>
            <person name="Hug L.A."/>
            <person name="Thomas B.C."/>
            <person name="Sharon I."/>
            <person name="Castelle C.J."/>
            <person name="Singh A."/>
            <person name="Wilkins M.J."/>
            <person name="Williams K.H."/>
            <person name="Banfield J.F."/>
        </authorList>
    </citation>
    <scope>NUCLEOTIDE SEQUENCE [LARGE SCALE GENOMIC DNA]</scope>
</reference>